<feature type="transmembrane region" description="Helical" evidence="2">
    <location>
        <begin position="5"/>
        <end position="24"/>
    </location>
</feature>
<dbReference type="EMBL" id="PGXC01000004">
    <property type="protein sequence ID" value="PKK90690.1"/>
    <property type="molecule type" value="Genomic_DNA"/>
</dbReference>
<keyword evidence="2" id="KW-0472">Membrane</keyword>
<sequence>MKKIIVSLIIIIAALCGGGYYYVWSVLQGKDLKTLVASQIEEKLGRKTTIKSIELGLFSGILVKGLKISGNPEFGEYNQISAGSMSVHPDLGALLSGKVVLSSATLSSPSIEIRRKASGAKDYEDIEARNRQEKKTESKKSDVELSIQSFAINEGKLFFKDELEKRNISVNSMNLSGTFPGEGTFSIKGRLMVGEEGKEQPITLDFPRLNLGKDSTYARGVVTAENFNLTLLNGTMGASAPPEFRSGTATVNTNIEYDASSKSLTTKTELAISDLDLIRTDGKSKIEISTNSSAMELSLELKNIGDTEKSQAGSWSVKSQMNSVILKADGRQFPPVSLEIQADPSATVIRQISTNGKWGNLNLNGNLPALQAFIPNLAAISPKIKGDLQSNFDLSLNILKGSELKSLITNLGMTDFASKKEASLLTCLDGSTVKCSWKGNGAALALSALSGTPPQGLTASFDIPAVAISALQPFVPADTAASFAPVLSGKAALQGSLSMEKAGPVLKALLNFEKVGFTSTRFTLPLSLTGSLNLDGKNLKSTAARINIGSSVVNLNLSILFPSEPGLLITGNKMDAHKTRIELLFDSSALILRDLNDSGILPPTFITSGTAAMEKGSLKGTSDSLVGNVTITLAQGELQLYGREKNGSLSKIPLTIPISSLSAPLGFDKGVLVITKAEAAVCSRTGKVNSSISNFSADLLNPPGSFKARIDWTDLSVEALLSSNPWIKHAMKGDTSGYLELGGTMDGGTSSLIGTGTAKATGGEWAFGGKLSDTLSSLKSDKGFGPVITQAVPDLAKVLEKVNRYGSLIASSAYSEISTIQPIELKNGIFSFPNVTANTSGGKIMAKGSCDITGKETQFDFTVDMGTIDLKSPEFGGLSAKLTSMGIEDTTLPVTVRASGTPLEPKISFGNSLVDTLEKTLRKGLEKKATDKLKNTLFGKILGKDSSSSAPQPGTAENSSSTSAEPTVSIPGAPSTATTPTPATPAADPAATPAPSTPAPQQPEPSKKPEDMLKDAIKDKVKGKLLNLFK</sequence>
<dbReference type="AlphaFoldDB" id="A0A2N1PQT4"/>
<evidence type="ECO:0008006" key="5">
    <source>
        <dbReference type="Google" id="ProtNLM"/>
    </source>
</evidence>
<feature type="compositionally biased region" description="Basic and acidic residues" evidence="1">
    <location>
        <begin position="1005"/>
        <end position="1014"/>
    </location>
</feature>
<dbReference type="PANTHER" id="PTHR30441">
    <property type="entry name" value="DUF748 DOMAIN-CONTAINING PROTEIN"/>
    <property type="match status" value="1"/>
</dbReference>
<evidence type="ECO:0000313" key="3">
    <source>
        <dbReference type="EMBL" id="PKK90690.1"/>
    </source>
</evidence>
<evidence type="ECO:0000256" key="1">
    <source>
        <dbReference type="SAM" id="MobiDB-lite"/>
    </source>
</evidence>
<feature type="compositionally biased region" description="Low complexity" evidence="1">
    <location>
        <begin position="973"/>
        <end position="994"/>
    </location>
</feature>
<evidence type="ECO:0000256" key="2">
    <source>
        <dbReference type="SAM" id="Phobius"/>
    </source>
</evidence>
<dbReference type="InterPro" id="IPR008023">
    <property type="entry name" value="DUF748"/>
</dbReference>
<proteinExistence type="predicted"/>
<organism evidence="3 4">
    <name type="scientific">Candidatus Wallbacteria bacterium HGW-Wallbacteria-1</name>
    <dbReference type="NCBI Taxonomy" id="2013854"/>
    <lineage>
        <taxon>Bacteria</taxon>
        <taxon>Candidatus Walliibacteriota</taxon>
    </lineage>
</organism>
<keyword evidence="2" id="KW-0812">Transmembrane</keyword>
<comment type="caution">
    <text evidence="3">The sequence shown here is derived from an EMBL/GenBank/DDBJ whole genome shotgun (WGS) entry which is preliminary data.</text>
</comment>
<feature type="region of interest" description="Disordered" evidence="1">
    <location>
        <begin position="942"/>
        <end position="1014"/>
    </location>
</feature>
<evidence type="ECO:0000313" key="4">
    <source>
        <dbReference type="Proteomes" id="UP000233256"/>
    </source>
</evidence>
<dbReference type="InterPro" id="IPR052894">
    <property type="entry name" value="AsmA-related"/>
</dbReference>
<dbReference type="GO" id="GO:0005886">
    <property type="term" value="C:plasma membrane"/>
    <property type="evidence" value="ECO:0007669"/>
    <property type="project" value="TreeGrafter"/>
</dbReference>
<protein>
    <recommendedName>
        <fullName evidence="5">AsmA-like C-terminal domain-containing protein</fullName>
    </recommendedName>
</protein>
<gene>
    <name evidence="3" type="ORF">CVV64_07350</name>
</gene>
<feature type="compositionally biased region" description="Polar residues" evidence="1">
    <location>
        <begin position="945"/>
        <end position="966"/>
    </location>
</feature>
<keyword evidence="2" id="KW-1133">Transmembrane helix</keyword>
<name>A0A2N1PQT4_9BACT</name>
<dbReference type="Pfam" id="PF05359">
    <property type="entry name" value="DUF748"/>
    <property type="match status" value="1"/>
</dbReference>
<reference evidence="3 4" key="1">
    <citation type="journal article" date="2017" name="ISME J.">
        <title>Potential for microbial H2 and metal transformations associated with novel bacteria and archaea in deep terrestrial subsurface sediments.</title>
        <authorList>
            <person name="Hernsdorf A.W."/>
            <person name="Amano Y."/>
            <person name="Miyakawa K."/>
            <person name="Ise K."/>
            <person name="Suzuki Y."/>
            <person name="Anantharaman K."/>
            <person name="Probst A."/>
            <person name="Burstein D."/>
            <person name="Thomas B.C."/>
            <person name="Banfield J.F."/>
        </authorList>
    </citation>
    <scope>NUCLEOTIDE SEQUENCE [LARGE SCALE GENOMIC DNA]</scope>
    <source>
        <strain evidence="3">HGW-Wallbacteria-1</strain>
    </source>
</reference>
<accession>A0A2N1PQT4</accession>
<dbReference type="GO" id="GO:0090313">
    <property type="term" value="P:regulation of protein targeting to membrane"/>
    <property type="evidence" value="ECO:0007669"/>
    <property type="project" value="TreeGrafter"/>
</dbReference>
<dbReference type="Proteomes" id="UP000233256">
    <property type="component" value="Unassembled WGS sequence"/>
</dbReference>
<dbReference type="PANTHER" id="PTHR30441:SF8">
    <property type="entry name" value="DUF748 DOMAIN-CONTAINING PROTEIN"/>
    <property type="match status" value="1"/>
</dbReference>